<proteinExistence type="predicted"/>
<evidence type="ECO:0000256" key="1">
    <source>
        <dbReference type="SAM" id="SignalP"/>
    </source>
</evidence>
<feature type="chain" id="PRO_5037336115" evidence="1">
    <location>
        <begin position="28"/>
        <end position="189"/>
    </location>
</feature>
<sequence length="189" mass="19565">MQGFRPVFAALGLCAVVVLAVAPAAVAAPTAAPAGAPMGGPMGAPAGALGPAPAAGHAAGRHILKVPAEPPFMTVANAPPGILDYDGIPTVDYATPANVAGLMYYCDHNKLVTDTTVRTLGRELAERSDIRRAADYAWGGQGMLRISRKRLFDMKTLNRDQRAAVCARTALTGPDLLKAEREKAAKAHG</sequence>
<protein>
    <submittedName>
        <fullName evidence="2">Uncharacterized protein</fullName>
    </submittedName>
</protein>
<comment type="caution">
    <text evidence="2">The sequence shown here is derived from an EMBL/GenBank/DDBJ whole genome shotgun (WGS) entry which is preliminary data.</text>
</comment>
<evidence type="ECO:0000313" key="3">
    <source>
        <dbReference type="Proteomes" id="UP000664073"/>
    </source>
</evidence>
<keyword evidence="3" id="KW-1185">Reference proteome</keyword>
<dbReference type="AlphaFoldDB" id="A0A939KP79"/>
<dbReference type="RefSeq" id="WP_207844000.1">
    <property type="nucleotide sequence ID" value="NZ_JAFVMH010000001.1"/>
</dbReference>
<evidence type="ECO:0000313" key="2">
    <source>
        <dbReference type="EMBL" id="MBO1323604.1"/>
    </source>
</evidence>
<dbReference type="Proteomes" id="UP000664073">
    <property type="component" value="Unassembled WGS sequence"/>
</dbReference>
<name>A0A939KP79_9PROT</name>
<organism evidence="2 3">
    <name type="scientific">Acetobacter garciniae</name>
    <dbReference type="NCBI Taxonomy" id="2817435"/>
    <lineage>
        <taxon>Bacteria</taxon>
        <taxon>Pseudomonadati</taxon>
        <taxon>Pseudomonadota</taxon>
        <taxon>Alphaproteobacteria</taxon>
        <taxon>Acetobacterales</taxon>
        <taxon>Acetobacteraceae</taxon>
        <taxon>Acetobacter</taxon>
    </lineage>
</organism>
<keyword evidence="1" id="KW-0732">Signal</keyword>
<accession>A0A939KP79</accession>
<feature type="signal peptide" evidence="1">
    <location>
        <begin position="1"/>
        <end position="27"/>
    </location>
</feature>
<dbReference type="EMBL" id="JAFVMH010000001">
    <property type="protein sequence ID" value="MBO1323604.1"/>
    <property type="molecule type" value="Genomic_DNA"/>
</dbReference>
<reference evidence="2" key="1">
    <citation type="submission" date="2021-03" db="EMBL/GenBank/DDBJ databases">
        <title>The complete genome sequence of Acetobacter sp. TBRC 12339.</title>
        <authorList>
            <person name="Charoenyingcharoen P."/>
            <person name="Yukphan P."/>
        </authorList>
    </citation>
    <scope>NUCLEOTIDE SEQUENCE</scope>
    <source>
        <strain evidence="2">TBRC 12339</strain>
    </source>
</reference>
<gene>
    <name evidence="2" type="ORF">J2D77_00345</name>
</gene>